<reference evidence="1 2" key="1">
    <citation type="journal article" date="2014" name="Genome Announc.">
        <title>Draft genome sequences of eight enterohepatic helicobacter species isolated from both laboratory and wild rodents.</title>
        <authorList>
            <person name="Sheh A."/>
            <person name="Shen Z."/>
            <person name="Fox J.G."/>
        </authorList>
    </citation>
    <scope>NUCLEOTIDE SEQUENCE [LARGE SCALE GENOMIC DNA]</scope>
    <source>
        <strain evidence="1 2">MIT 98-6810</strain>
    </source>
</reference>
<gene>
    <name evidence="1" type="ORF">LS75_005380</name>
</gene>
<dbReference type="AlphaFoldDB" id="A0A4U8RZ58"/>
<dbReference type="Proteomes" id="UP000029925">
    <property type="component" value="Unassembled WGS sequence"/>
</dbReference>
<sequence>MESSVAIAVLSVGVSGIYK</sequence>
<keyword evidence="2" id="KW-1185">Reference proteome</keyword>
<name>A0A4U8RZ58_9HELI</name>
<evidence type="ECO:0000313" key="2">
    <source>
        <dbReference type="Proteomes" id="UP000029925"/>
    </source>
</evidence>
<organism evidence="1 2">
    <name type="scientific">Helicobacter typhlonius</name>
    <dbReference type="NCBI Taxonomy" id="76936"/>
    <lineage>
        <taxon>Bacteria</taxon>
        <taxon>Pseudomonadati</taxon>
        <taxon>Campylobacterota</taxon>
        <taxon>Epsilonproteobacteria</taxon>
        <taxon>Campylobacterales</taxon>
        <taxon>Helicobacteraceae</taxon>
        <taxon>Helicobacter</taxon>
    </lineage>
</organism>
<comment type="caution">
    <text evidence="1">The sequence shown here is derived from an EMBL/GenBank/DDBJ whole genome shotgun (WGS) entry which is preliminary data.</text>
</comment>
<evidence type="ECO:0000313" key="1">
    <source>
        <dbReference type="EMBL" id="TLD78541.1"/>
    </source>
</evidence>
<dbReference type="EMBL" id="JRPF02000005">
    <property type="protein sequence ID" value="TLD78541.1"/>
    <property type="molecule type" value="Genomic_DNA"/>
</dbReference>
<accession>A0A4U8RZ58</accession>
<proteinExistence type="predicted"/>
<protein>
    <submittedName>
        <fullName evidence="1">Uncharacterized protein</fullName>
    </submittedName>
</protein>